<comment type="caution">
    <text evidence="2">The sequence shown here is derived from an EMBL/GenBank/DDBJ whole genome shotgun (WGS) entry which is preliminary data.</text>
</comment>
<evidence type="ECO:0000313" key="2">
    <source>
        <dbReference type="EMBL" id="KAK9419696.1"/>
    </source>
</evidence>
<sequence>MCQKQTVQDWCGYRSHYFGEARIQRTVACYQVQRDKSRKIGNCRTGIKPCTKPTRNPVRICVECYRKRRVREAPWEFQRPPTYNFESSDSEKEAEQASGTEKEDGSRYHFSDTDSENLAKGNASKSGSNACEPEDYELESPSVYVS</sequence>
<gene>
    <name evidence="2" type="ORF">SUNI508_07182</name>
</gene>
<name>A0ABR2UZJ7_9PEZI</name>
<evidence type="ECO:0000313" key="3">
    <source>
        <dbReference type="Proteomes" id="UP001408356"/>
    </source>
</evidence>
<evidence type="ECO:0008006" key="4">
    <source>
        <dbReference type="Google" id="ProtNLM"/>
    </source>
</evidence>
<feature type="compositionally biased region" description="Basic and acidic residues" evidence="1">
    <location>
        <begin position="89"/>
        <end position="112"/>
    </location>
</feature>
<protein>
    <recommendedName>
        <fullName evidence="4">Stc1 domain-containing protein</fullName>
    </recommendedName>
</protein>
<accession>A0ABR2UZJ7</accession>
<evidence type="ECO:0000256" key="1">
    <source>
        <dbReference type="SAM" id="MobiDB-lite"/>
    </source>
</evidence>
<feature type="region of interest" description="Disordered" evidence="1">
    <location>
        <begin position="78"/>
        <end position="146"/>
    </location>
</feature>
<dbReference type="EMBL" id="JARVKF010000299">
    <property type="protein sequence ID" value="KAK9419696.1"/>
    <property type="molecule type" value="Genomic_DNA"/>
</dbReference>
<dbReference type="Proteomes" id="UP001408356">
    <property type="component" value="Unassembled WGS sequence"/>
</dbReference>
<reference evidence="2 3" key="1">
    <citation type="journal article" date="2024" name="J. Plant Pathol.">
        <title>Sequence and assembly of the genome of Seiridium unicorne, isolate CBS 538.82, causal agent of cypress canker disease.</title>
        <authorList>
            <person name="Scali E."/>
            <person name="Rocca G.D."/>
            <person name="Danti R."/>
            <person name="Garbelotto M."/>
            <person name="Barberini S."/>
            <person name="Baroncelli R."/>
            <person name="Emiliani G."/>
        </authorList>
    </citation>
    <scope>NUCLEOTIDE SEQUENCE [LARGE SCALE GENOMIC DNA]</scope>
    <source>
        <strain evidence="2 3">BM-138-508</strain>
    </source>
</reference>
<keyword evidence="3" id="KW-1185">Reference proteome</keyword>
<proteinExistence type="predicted"/>
<organism evidence="2 3">
    <name type="scientific">Seiridium unicorne</name>
    <dbReference type="NCBI Taxonomy" id="138068"/>
    <lineage>
        <taxon>Eukaryota</taxon>
        <taxon>Fungi</taxon>
        <taxon>Dikarya</taxon>
        <taxon>Ascomycota</taxon>
        <taxon>Pezizomycotina</taxon>
        <taxon>Sordariomycetes</taxon>
        <taxon>Xylariomycetidae</taxon>
        <taxon>Amphisphaeriales</taxon>
        <taxon>Sporocadaceae</taxon>
        <taxon>Seiridium</taxon>
    </lineage>
</organism>